<evidence type="ECO:0000313" key="1">
    <source>
        <dbReference type="EMBL" id="MBB6170621.1"/>
    </source>
</evidence>
<proteinExistence type="predicted"/>
<sequence length="197" mass="21905">MNSGSVGDVIGWLAARRVEGVVMPGYVDRTLCEEEPFFSLDNTSLYLETDAGLLCIDDRRFHGRLRLSVTDSLAGAREKIDAVIDHDEGEEFLPISLAAQFLTDGRDFNTLTRARYVLSESSRPEDAVVDCLELVFDDCCCLFVEPTWDGLVTGSHGSYEHWAGHLRSRTMDQRRETVWAAPARRPLSAATGFPSTT</sequence>
<accession>A0A7W9YG24</accession>
<evidence type="ECO:0000313" key="2">
    <source>
        <dbReference type="Proteomes" id="UP000546642"/>
    </source>
</evidence>
<dbReference type="Proteomes" id="UP000546642">
    <property type="component" value="Unassembled WGS sequence"/>
</dbReference>
<keyword evidence="2" id="KW-1185">Reference proteome</keyword>
<protein>
    <submittedName>
        <fullName evidence="1">Uncharacterized protein</fullName>
    </submittedName>
</protein>
<dbReference type="RefSeq" id="WP_184073374.1">
    <property type="nucleotide sequence ID" value="NZ_JACHDS010000001.1"/>
</dbReference>
<dbReference type="EMBL" id="JACHDS010000001">
    <property type="protein sequence ID" value="MBB6170621.1"/>
    <property type="molecule type" value="Genomic_DNA"/>
</dbReference>
<gene>
    <name evidence="1" type="ORF">HNR23_000681</name>
</gene>
<dbReference type="AlphaFoldDB" id="A0A7W9YG24"/>
<organism evidence="1 2">
    <name type="scientific">Nocardiopsis mwathae</name>
    <dbReference type="NCBI Taxonomy" id="1472723"/>
    <lineage>
        <taxon>Bacteria</taxon>
        <taxon>Bacillati</taxon>
        <taxon>Actinomycetota</taxon>
        <taxon>Actinomycetes</taxon>
        <taxon>Streptosporangiales</taxon>
        <taxon>Nocardiopsidaceae</taxon>
        <taxon>Nocardiopsis</taxon>
    </lineage>
</organism>
<reference evidence="1 2" key="1">
    <citation type="submission" date="2020-08" db="EMBL/GenBank/DDBJ databases">
        <title>Sequencing the genomes of 1000 actinobacteria strains.</title>
        <authorList>
            <person name="Klenk H.-P."/>
        </authorList>
    </citation>
    <scope>NUCLEOTIDE SEQUENCE [LARGE SCALE GENOMIC DNA]</scope>
    <source>
        <strain evidence="1 2">DSM 46659</strain>
    </source>
</reference>
<comment type="caution">
    <text evidence="1">The sequence shown here is derived from an EMBL/GenBank/DDBJ whole genome shotgun (WGS) entry which is preliminary data.</text>
</comment>
<name>A0A7W9YG24_9ACTN</name>